<dbReference type="GO" id="GO:0005985">
    <property type="term" value="P:sucrose metabolic process"/>
    <property type="evidence" value="ECO:0007669"/>
    <property type="project" value="UniProtKB-UniPathway"/>
</dbReference>
<dbReference type="GO" id="GO:0004564">
    <property type="term" value="F:beta-fructofuranosidase activity"/>
    <property type="evidence" value="ECO:0007669"/>
    <property type="project" value="UniProtKB-EC"/>
</dbReference>
<dbReference type="UniPathway" id="UPA00238"/>
<dbReference type="InterPro" id="IPR013148">
    <property type="entry name" value="Glyco_hydro_32_N"/>
</dbReference>
<evidence type="ECO:0000259" key="10">
    <source>
        <dbReference type="Pfam" id="PF00251"/>
    </source>
</evidence>
<proteinExistence type="inferred from homology"/>
<dbReference type="Gene3D" id="2.60.120.560">
    <property type="entry name" value="Exo-inulinase, domain 1"/>
    <property type="match status" value="1"/>
</dbReference>
<evidence type="ECO:0000256" key="1">
    <source>
        <dbReference type="ARBA" id="ARBA00004914"/>
    </source>
</evidence>
<dbReference type="InterPro" id="IPR023296">
    <property type="entry name" value="Glyco_hydro_beta-prop_sf"/>
</dbReference>
<dbReference type="GO" id="GO:0005737">
    <property type="term" value="C:cytoplasm"/>
    <property type="evidence" value="ECO:0007669"/>
    <property type="project" value="UniProtKB-SubCell"/>
</dbReference>
<dbReference type="PANTHER" id="PTHR43101">
    <property type="entry name" value="BETA-FRUCTOSIDASE"/>
    <property type="match status" value="1"/>
</dbReference>
<dbReference type="Proteomes" id="UP000036410">
    <property type="component" value="Chromosome"/>
</dbReference>
<dbReference type="EC" id="3.2.1.26" evidence="3 8"/>
<comment type="function">
    <text evidence="9">Enables the bacterium to metabolize sucrose as a sole carbon source.</text>
</comment>
<evidence type="ECO:0000256" key="4">
    <source>
        <dbReference type="ARBA" id="ARBA00019623"/>
    </source>
</evidence>
<dbReference type="EMBL" id="CP010586">
    <property type="protein sequence ID" value="AKP78721.1"/>
    <property type="molecule type" value="Genomic_DNA"/>
</dbReference>
<dbReference type="Gene3D" id="2.115.10.20">
    <property type="entry name" value="Glycosyl hydrolase domain, family 43"/>
    <property type="match status" value="1"/>
</dbReference>
<accession>A0A806TJZ8</accession>
<dbReference type="SUPFAM" id="SSF75005">
    <property type="entry name" value="Arabinanase/levansucrase/invertase"/>
    <property type="match status" value="1"/>
</dbReference>
<protein>
    <recommendedName>
        <fullName evidence="4 8">Sucrose-6-phosphate hydrolase</fullName>
        <ecNumber evidence="3 8">3.2.1.26</ecNumber>
    </recommendedName>
    <alternativeName>
        <fullName evidence="7 9">Invertase</fullName>
    </alternativeName>
</protein>
<dbReference type="PANTHER" id="PTHR43101:SF1">
    <property type="entry name" value="BETA-FRUCTOSIDASE"/>
    <property type="match status" value="1"/>
</dbReference>
<name>A0A806TJZ8_PRIMG</name>
<sequence length="504" mass="58108">MKTLKNQHQEKISKAMKSVLNEQEAVNQNYWRLQYHVSTPAYWMNDPNGFCFYKGEYHLFYQHHPYSPEWGPMFWGHIKSRDLTHWEHLPIALAPSEEYDQDGCFSGSAVEKDGKLYAMYTGNVWTGANYDTDLRQVQCLAVSEDGVHFNKAVQNPVIDSVPEGNIHPDHFRDPKVWKKDDYYYCVLGSRTKDHEGQVLLYRSRDLMDWEFINIMAKSQGNLGFMWECPDLFSLDGQDVLVMSPQGVKPEGDLYHNLHQAGYIKGKLDYKTGLLQHEDFQLLDYGFDFYAPQTTEDEHGRRIMIAWMAMWESCMSEQKYNWAGAMTIPRELSIKQGNIISKPIPELKQLRQHHVQYKNIIVSGEQELAGISGDCYELEVKINAKAASKFGVKLRTDNETHQETLLTYDRLESLFIFNRDNSGEGDGGVRKAPVGLNDNHLHLHLFVDKSSIEVFINEGEKVMTSRIYPVENAKGICFFADQEIELITLSKWNLSKGVSPLMFKG</sequence>
<comment type="catalytic activity">
    <reaction evidence="8">
        <text>Hydrolysis of terminal non-reducing beta-D-fructofuranoside residues in beta-D-fructofuranosides.</text>
        <dbReference type="EC" id="3.2.1.26"/>
    </reaction>
</comment>
<gene>
    <name evidence="12" type="primary">sacA_2</name>
    <name evidence="12" type="ORF">AS52_03760</name>
</gene>
<keyword evidence="6 8" id="KW-0326">Glycosidase</keyword>
<evidence type="ECO:0000256" key="3">
    <source>
        <dbReference type="ARBA" id="ARBA00012758"/>
    </source>
</evidence>
<comment type="similarity">
    <text evidence="2 8">Belongs to the glycosyl hydrolase 32 family.</text>
</comment>
<keyword evidence="9" id="KW-0119">Carbohydrate metabolism</keyword>
<keyword evidence="5 8" id="KW-0378">Hydrolase</keyword>
<dbReference type="Pfam" id="PF00251">
    <property type="entry name" value="Glyco_hydro_32N"/>
    <property type="match status" value="1"/>
</dbReference>
<evidence type="ECO:0000256" key="7">
    <source>
        <dbReference type="ARBA" id="ARBA00033367"/>
    </source>
</evidence>
<dbReference type="Pfam" id="PF08244">
    <property type="entry name" value="Glyco_hydro_32C"/>
    <property type="match status" value="1"/>
</dbReference>
<evidence type="ECO:0000259" key="11">
    <source>
        <dbReference type="Pfam" id="PF08244"/>
    </source>
</evidence>
<dbReference type="InterPro" id="IPR006232">
    <property type="entry name" value="Suc6P_hydrolase"/>
</dbReference>
<organism evidence="12 13">
    <name type="scientific">Priestia megaterium Q3</name>
    <dbReference type="NCBI Taxonomy" id="1452722"/>
    <lineage>
        <taxon>Bacteria</taxon>
        <taxon>Bacillati</taxon>
        <taxon>Bacillota</taxon>
        <taxon>Bacilli</taxon>
        <taxon>Bacillales</taxon>
        <taxon>Bacillaceae</taxon>
        <taxon>Priestia</taxon>
    </lineage>
</organism>
<dbReference type="SUPFAM" id="SSF49899">
    <property type="entry name" value="Concanavalin A-like lectins/glucanases"/>
    <property type="match status" value="1"/>
</dbReference>
<evidence type="ECO:0000256" key="5">
    <source>
        <dbReference type="ARBA" id="ARBA00022801"/>
    </source>
</evidence>
<comment type="subcellular location">
    <subcellularLocation>
        <location evidence="9">Cytoplasm</location>
    </subcellularLocation>
</comment>
<dbReference type="AlphaFoldDB" id="A0A806TJZ8"/>
<dbReference type="InterPro" id="IPR013320">
    <property type="entry name" value="ConA-like_dom_sf"/>
</dbReference>
<dbReference type="RefSeq" id="WP_157876220.1">
    <property type="nucleotide sequence ID" value="NZ_CP010586.1"/>
</dbReference>
<evidence type="ECO:0000256" key="6">
    <source>
        <dbReference type="ARBA" id="ARBA00023295"/>
    </source>
</evidence>
<dbReference type="NCBIfam" id="TIGR01322">
    <property type="entry name" value="scrB_fam"/>
    <property type="match status" value="1"/>
</dbReference>
<comment type="pathway">
    <text evidence="1 9">Glycan biosynthesis; sucrose metabolism.</text>
</comment>
<evidence type="ECO:0000313" key="12">
    <source>
        <dbReference type="EMBL" id="AKP78721.1"/>
    </source>
</evidence>
<evidence type="ECO:0000256" key="8">
    <source>
        <dbReference type="RuleBase" id="RU362110"/>
    </source>
</evidence>
<dbReference type="CDD" id="cd18623">
    <property type="entry name" value="GH32_ScrB-like"/>
    <property type="match status" value="1"/>
</dbReference>
<dbReference type="SMART" id="SM00640">
    <property type="entry name" value="Glyco_32"/>
    <property type="match status" value="1"/>
</dbReference>
<dbReference type="InterPro" id="IPR013189">
    <property type="entry name" value="Glyco_hydro_32_C"/>
</dbReference>
<dbReference type="InterPro" id="IPR001362">
    <property type="entry name" value="Glyco_hydro_32"/>
</dbReference>
<evidence type="ECO:0000256" key="9">
    <source>
        <dbReference type="RuleBase" id="RU365015"/>
    </source>
</evidence>
<keyword evidence="9" id="KW-0963">Cytoplasm</keyword>
<dbReference type="InterPro" id="IPR051214">
    <property type="entry name" value="GH32_Enzymes"/>
</dbReference>
<evidence type="ECO:0000313" key="13">
    <source>
        <dbReference type="Proteomes" id="UP000036410"/>
    </source>
</evidence>
<reference evidence="12 13" key="1">
    <citation type="submission" date="2015-01" db="EMBL/GenBank/DDBJ databases">
        <title>Genome sequence of bacillus megaterium Q3.</title>
        <authorList>
            <person name="Wang Y."/>
            <person name="Luo K."/>
            <person name="Bai L."/>
            <person name="Luo F."/>
        </authorList>
    </citation>
    <scope>NUCLEOTIDE SEQUENCE [LARGE SCALE GENOMIC DNA]</scope>
    <source>
        <strain evidence="12 13">Q3</strain>
    </source>
</reference>
<evidence type="ECO:0000256" key="2">
    <source>
        <dbReference type="ARBA" id="ARBA00009902"/>
    </source>
</evidence>
<feature type="domain" description="Glycosyl hydrolase family 32 C-terminal" evidence="11">
    <location>
        <begin position="345"/>
        <end position="488"/>
    </location>
</feature>
<feature type="domain" description="Glycosyl hydrolase family 32 N-terminal" evidence="10">
    <location>
        <begin position="36"/>
        <end position="342"/>
    </location>
</feature>